<dbReference type="eggNOG" id="KOG2689">
    <property type="taxonomic scope" value="Eukaryota"/>
</dbReference>
<dbReference type="EMBL" id="JH431312">
    <property type="status" value="NOT_ANNOTATED_CDS"/>
    <property type="molecule type" value="Genomic_DNA"/>
</dbReference>
<keyword evidence="4" id="KW-0862">Zinc</keyword>
<evidence type="ECO:0000313" key="9">
    <source>
        <dbReference type="EnsemblMetazoa" id="SMAR003386-PA"/>
    </source>
</evidence>
<evidence type="ECO:0000256" key="2">
    <source>
        <dbReference type="ARBA" id="ARBA00022490"/>
    </source>
</evidence>
<dbReference type="EnsemblMetazoa" id="SMAR003386-RA">
    <property type="protein sequence ID" value="SMAR003386-PA"/>
    <property type="gene ID" value="SMAR003386"/>
</dbReference>
<dbReference type="InterPro" id="IPR029071">
    <property type="entry name" value="Ubiquitin-like_domsf"/>
</dbReference>
<dbReference type="SUPFAM" id="SSF54236">
    <property type="entry name" value="Ubiquitin-like"/>
    <property type="match status" value="1"/>
</dbReference>
<sequence>MSDAINTLLEMGFPVNRAEKALKVTGNVGAEVAMDWLLAHNDDPNIDEPMQTEITSSSSTSEAENNQPVSSGNGDDTENTDETSLAKSFRCDDCGKQLSSEQAVEFHAAKTGHTNFSESAEELKPMTEEEKKDRLVKIEEKIKMRRLEKEAHDKREQNEKERQRRKVGQEITEAKKRMEDEELKIIAEQKRREKMEEKMARQKVLDQIEKDKQARREKFGGGSQSKEETAVPVLRPIVAPQPQPVKKDYEQTKIQVRLPNGTALTQSFGSKEELAAVRLYILMSQNEIGEPFTMMTNFPKRIFTADDMEKPLFELGLVPSAVIIISKVQS</sequence>
<keyword evidence="4" id="KW-0863">Zinc-finger</keyword>
<evidence type="ECO:0000256" key="5">
    <source>
        <dbReference type="SAM" id="MobiDB-lite"/>
    </source>
</evidence>
<dbReference type="FunFam" id="1.10.8.10:FF:000044">
    <property type="entry name" value="UBX domain-containing protein 1"/>
    <property type="match status" value="1"/>
</dbReference>
<dbReference type="Gene3D" id="1.10.8.10">
    <property type="entry name" value="DNA helicase RuvA subunit, C-terminal domain"/>
    <property type="match status" value="1"/>
</dbReference>
<evidence type="ECO:0000259" key="6">
    <source>
        <dbReference type="PROSITE" id="PS50030"/>
    </source>
</evidence>
<dbReference type="InterPro" id="IPR001012">
    <property type="entry name" value="UBX_dom"/>
</dbReference>
<dbReference type="AlphaFoldDB" id="T1IQR2"/>
<dbReference type="PROSITE" id="PS50157">
    <property type="entry name" value="ZINC_FINGER_C2H2_2"/>
    <property type="match status" value="1"/>
</dbReference>
<keyword evidence="3" id="KW-0175">Coiled coil</keyword>
<dbReference type="Proteomes" id="UP000014500">
    <property type="component" value="Unassembled WGS sequence"/>
</dbReference>
<dbReference type="GO" id="GO:0036435">
    <property type="term" value="F:K48-linked polyubiquitin modification-dependent protein binding"/>
    <property type="evidence" value="ECO:0007669"/>
    <property type="project" value="TreeGrafter"/>
</dbReference>
<keyword evidence="4" id="KW-0479">Metal-binding</keyword>
<organism evidence="9 10">
    <name type="scientific">Strigamia maritima</name>
    <name type="common">European centipede</name>
    <name type="synonym">Geophilus maritimus</name>
    <dbReference type="NCBI Taxonomy" id="126957"/>
    <lineage>
        <taxon>Eukaryota</taxon>
        <taxon>Metazoa</taxon>
        <taxon>Ecdysozoa</taxon>
        <taxon>Arthropoda</taxon>
        <taxon>Myriapoda</taxon>
        <taxon>Chilopoda</taxon>
        <taxon>Pleurostigmophora</taxon>
        <taxon>Geophilomorpha</taxon>
        <taxon>Linotaeniidae</taxon>
        <taxon>Strigamia</taxon>
    </lineage>
</organism>
<dbReference type="InterPro" id="IPR009060">
    <property type="entry name" value="UBA-like_sf"/>
</dbReference>
<feature type="compositionally biased region" description="Polar residues" evidence="5">
    <location>
        <begin position="62"/>
        <end position="74"/>
    </location>
</feature>
<dbReference type="SMART" id="SM00166">
    <property type="entry name" value="UBX"/>
    <property type="match status" value="1"/>
</dbReference>
<dbReference type="STRING" id="126957.T1IQR2"/>
<dbReference type="Pfam" id="PF24560">
    <property type="entry name" value="zf-C2H2_OTU1_C"/>
    <property type="match status" value="1"/>
</dbReference>
<dbReference type="PhylomeDB" id="T1IQR2"/>
<evidence type="ECO:0000313" key="10">
    <source>
        <dbReference type="Proteomes" id="UP000014500"/>
    </source>
</evidence>
<dbReference type="InterPro" id="IPR015940">
    <property type="entry name" value="UBA"/>
</dbReference>
<keyword evidence="2" id="KW-0963">Cytoplasm</keyword>
<feature type="domain" description="C2H2-type" evidence="8">
    <location>
        <begin position="89"/>
        <end position="118"/>
    </location>
</feature>
<evidence type="ECO:0000256" key="3">
    <source>
        <dbReference type="ARBA" id="ARBA00023054"/>
    </source>
</evidence>
<feature type="domain" description="UBA" evidence="6">
    <location>
        <begin position="1"/>
        <end position="40"/>
    </location>
</feature>
<comment type="subcellular location">
    <subcellularLocation>
        <location evidence="1">Cytoplasm</location>
    </subcellularLocation>
</comment>
<dbReference type="Gene3D" id="3.10.20.90">
    <property type="entry name" value="Phosphatidylinositol 3-kinase Catalytic Subunit, Chain A, domain 1"/>
    <property type="match status" value="1"/>
</dbReference>
<dbReference type="PROSITE" id="PS50033">
    <property type="entry name" value="UBX"/>
    <property type="match status" value="1"/>
</dbReference>
<evidence type="ECO:0000259" key="7">
    <source>
        <dbReference type="PROSITE" id="PS50033"/>
    </source>
</evidence>
<proteinExistence type="predicted"/>
<dbReference type="GO" id="GO:1903094">
    <property type="term" value="P:negative regulation of protein K48-linked deubiquitination"/>
    <property type="evidence" value="ECO:0007669"/>
    <property type="project" value="TreeGrafter"/>
</dbReference>
<dbReference type="GO" id="GO:0008270">
    <property type="term" value="F:zinc ion binding"/>
    <property type="evidence" value="ECO:0007669"/>
    <property type="project" value="UniProtKB-KW"/>
</dbReference>
<feature type="domain" description="UBX" evidence="7">
    <location>
        <begin position="247"/>
        <end position="325"/>
    </location>
</feature>
<dbReference type="InterPro" id="IPR057766">
    <property type="entry name" value="Znf-C2H2_OTU1-like_C"/>
</dbReference>
<dbReference type="PANTHER" id="PTHR46340:SF1">
    <property type="entry name" value="UBX DOMAIN-CONTAINING PROTEIN 1"/>
    <property type="match status" value="1"/>
</dbReference>
<dbReference type="Pfam" id="PF00789">
    <property type="entry name" value="UBX"/>
    <property type="match status" value="1"/>
</dbReference>
<dbReference type="PROSITE" id="PS50030">
    <property type="entry name" value="UBA"/>
    <property type="match status" value="1"/>
</dbReference>
<feature type="region of interest" description="Disordered" evidence="5">
    <location>
        <begin position="147"/>
        <end position="174"/>
    </location>
</feature>
<reference evidence="10" key="1">
    <citation type="submission" date="2011-05" db="EMBL/GenBank/DDBJ databases">
        <authorList>
            <person name="Richards S.R."/>
            <person name="Qu J."/>
            <person name="Jiang H."/>
            <person name="Jhangiani S.N."/>
            <person name="Agravi P."/>
            <person name="Goodspeed R."/>
            <person name="Gross S."/>
            <person name="Mandapat C."/>
            <person name="Jackson L."/>
            <person name="Mathew T."/>
            <person name="Pu L."/>
            <person name="Thornton R."/>
            <person name="Saada N."/>
            <person name="Wilczek-Boney K.B."/>
            <person name="Lee S."/>
            <person name="Kovar C."/>
            <person name="Wu Y."/>
            <person name="Scherer S.E."/>
            <person name="Worley K.C."/>
            <person name="Muzny D.M."/>
            <person name="Gibbs R."/>
        </authorList>
    </citation>
    <scope>NUCLEOTIDE SEQUENCE</scope>
    <source>
        <strain evidence="10">Brora</strain>
    </source>
</reference>
<name>T1IQR2_STRMM</name>
<dbReference type="OMA" id="AQHFPRK"/>
<protein>
    <recommendedName>
        <fullName evidence="11">UBX domain-containing protein</fullName>
    </recommendedName>
</protein>
<dbReference type="InterPro" id="IPR013087">
    <property type="entry name" value="Znf_C2H2_type"/>
</dbReference>
<keyword evidence="10" id="KW-1185">Reference proteome</keyword>
<evidence type="ECO:0000256" key="1">
    <source>
        <dbReference type="ARBA" id="ARBA00004496"/>
    </source>
</evidence>
<dbReference type="GO" id="GO:0005737">
    <property type="term" value="C:cytoplasm"/>
    <property type="evidence" value="ECO:0007669"/>
    <property type="project" value="UniProtKB-SubCell"/>
</dbReference>
<dbReference type="GO" id="GO:0032435">
    <property type="term" value="P:negative regulation of proteasomal ubiquitin-dependent protein catabolic process"/>
    <property type="evidence" value="ECO:0007669"/>
    <property type="project" value="TreeGrafter"/>
</dbReference>
<dbReference type="SUPFAM" id="SSF46934">
    <property type="entry name" value="UBA-like"/>
    <property type="match status" value="1"/>
</dbReference>
<dbReference type="SMART" id="SM00165">
    <property type="entry name" value="UBA"/>
    <property type="match status" value="1"/>
</dbReference>
<accession>T1IQR2</accession>
<feature type="compositionally biased region" description="Basic and acidic residues" evidence="5">
    <location>
        <begin position="147"/>
        <end position="162"/>
    </location>
</feature>
<dbReference type="PANTHER" id="PTHR46340">
    <property type="entry name" value="UBX DOMAIN-CONTAINING PROTEIN 1"/>
    <property type="match status" value="1"/>
</dbReference>
<dbReference type="PROSITE" id="PS00028">
    <property type="entry name" value="ZINC_FINGER_C2H2_1"/>
    <property type="match status" value="1"/>
</dbReference>
<dbReference type="GO" id="GO:0005634">
    <property type="term" value="C:nucleus"/>
    <property type="evidence" value="ECO:0007669"/>
    <property type="project" value="TreeGrafter"/>
</dbReference>
<dbReference type="HOGENOM" id="CLU_047594_1_0_1"/>
<feature type="region of interest" description="Disordered" evidence="5">
    <location>
        <begin position="41"/>
        <end position="88"/>
    </location>
</feature>
<dbReference type="GO" id="GO:0031397">
    <property type="term" value="P:negative regulation of protein ubiquitination"/>
    <property type="evidence" value="ECO:0007669"/>
    <property type="project" value="TreeGrafter"/>
</dbReference>
<evidence type="ECO:0008006" key="11">
    <source>
        <dbReference type="Google" id="ProtNLM"/>
    </source>
</evidence>
<evidence type="ECO:0000259" key="8">
    <source>
        <dbReference type="PROSITE" id="PS50157"/>
    </source>
</evidence>
<dbReference type="Pfam" id="PF22562">
    <property type="entry name" value="UBA_7"/>
    <property type="match status" value="1"/>
</dbReference>
<reference evidence="9" key="2">
    <citation type="submission" date="2015-02" db="UniProtKB">
        <authorList>
            <consortium name="EnsemblMetazoa"/>
        </authorList>
    </citation>
    <scope>IDENTIFICATION</scope>
</reference>
<evidence type="ECO:0000256" key="4">
    <source>
        <dbReference type="PROSITE-ProRule" id="PRU00042"/>
    </source>
</evidence>